<dbReference type="AlphaFoldDB" id="H2L0F2"/>
<protein>
    <submittedName>
        <fullName evidence="6">Cdc37 Hsp90 binding domain-containing protein</fullName>
    </submittedName>
</protein>
<dbReference type="AGR" id="WB:WBGene00019497"/>
<dbReference type="Proteomes" id="UP000001940">
    <property type="component" value="Chromosome II"/>
</dbReference>
<dbReference type="PeptideAtlas" id="H2L0F2"/>
<dbReference type="SUPFAM" id="SSF101391">
    <property type="entry name" value="Hsp90 co-chaperone CDC37"/>
    <property type="match status" value="1"/>
</dbReference>
<dbReference type="FunFam" id="1.20.58.610:FF:000007">
    <property type="entry name" value="Hsp90 co-chaperone Cdc37"/>
    <property type="match status" value="1"/>
</dbReference>
<dbReference type="InterPro" id="IPR038189">
    <property type="entry name" value="Cdc37_Hsp90-bd_sf"/>
</dbReference>
<dbReference type="FunCoup" id="H2L0F2">
    <property type="interactions" value="7"/>
</dbReference>
<dbReference type="PANTHER" id="PTHR12800:SF4">
    <property type="entry name" value="HSP90 CO-CHAPERONE CDC37"/>
    <property type="match status" value="1"/>
</dbReference>
<evidence type="ECO:0000313" key="8">
    <source>
        <dbReference type="WormBase" id="K07E8.6a"/>
    </source>
</evidence>
<dbReference type="STRING" id="6239.K07E8.6a.1"/>
<dbReference type="InterPro" id="IPR004918">
    <property type="entry name" value="Cdc37"/>
</dbReference>
<feature type="region of interest" description="Disordered" evidence="4">
    <location>
        <begin position="1"/>
        <end position="22"/>
    </location>
</feature>
<feature type="domain" description="Cdc37 Hsp90 binding" evidence="5">
    <location>
        <begin position="70"/>
        <end position="201"/>
    </location>
</feature>
<accession>H2L0F2</accession>
<dbReference type="PaxDb" id="6239-K07E8.6a"/>
<dbReference type="SMART" id="SM01070">
    <property type="entry name" value="CDC37_M"/>
    <property type="match status" value="1"/>
</dbReference>
<evidence type="ECO:0000259" key="5">
    <source>
        <dbReference type="SMART" id="SM01070"/>
    </source>
</evidence>
<dbReference type="EMBL" id="BX284602">
    <property type="protein sequence ID" value="CCD72767.1"/>
    <property type="molecule type" value="Genomic_DNA"/>
</dbReference>
<evidence type="ECO:0000256" key="4">
    <source>
        <dbReference type="SAM" id="MobiDB-lite"/>
    </source>
</evidence>
<evidence type="ECO:0007829" key="9">
    <source>
        <dbReference type="PeptideAtlas" id="H2L0F2"/>
    </source>
</evidence>
<dbReference type="GO" id="GO:0050821">
    <property type="term" value="P:protein stabilization"/>
    <property type="evidence" value="ECO:0000318"/>
    <property type="project" value="GO_Central"/>
</dbReference>
<comment type="subcellular location">
    <subcellularLocation>
        <location evidence="1">Cytoplasm</location>
    </subcellularLocation>
</comment>
<dbReference type="GO" id="GO:0006457">
    <property type="term" value="P:protein folding"/>
    <property type="evidence" value="ECO:0000318"/>
    <property type="project" value="GO_Central"/>
</dbReference>
<evidence type="ECO:0000313" key="6">
    <source>
        <dbReference type="EMBL" id="CCD72767.1"/>
    </source>
</evidence>
<dbReference type="InterPro" id="IPR013874">
    <property type="entry name" value="Cdc37_Hsp90-bd"/>
</dbReference>
<dbReference type="KEGG" id="cel:CELE_K07E8.6"/>
<dbReference type="GO" id="GO:0031072">
    <property type="term" value="F:heat shock protein binding"/>
    <property type="evidence" value="ECO:0000318"/>
    <property type="project" value="GO_Central"/>
</dbReference>
<dbReference type="HOGENOM" id="CLU_070668_0_0_1"/>
<dbReference type="RefSeq" id="NP_001254017.1">
    <property type="nucleotide sequence ID" value="NM_001267088.1"/>
</dbReference>
<organism evidence="6 7">
    <name type="scientific">Caenorhabditis elegans</name>
    <dbReference type="NCBI Taxonomy" id="6239"/>
    <lineage>
        <taxon>Eukaryota</taxon>
        <taxon>Metazoa</taxon>
        <taxon>Ecdysozoa</taxon>
        <taxon>Nematoda</taxon>
        <taxon>Chromadorea</taxon>
        <taxon>Rhabditida</taxon>
        <taxon>Rhabditina</taxon>
        <taxon>Rhabditomorpha</taxon>
        <taxon>Rhabditoidea</taxon>
        <taxon>Rhabditidae</taxon>
        <taxon>Peloderinae</taxon>
        <taxon>Caenorhabditis</taxon>
    </lineage>
</organism>
<dbReference type="GO" id="GO:0051087">
    <property type="term" value="F:protein-folding chaperone binding"/>
    <property type="evidence" value="ECO:0000318"/>
    <property type="project" value="GO_Central"/>
</dbReference>
<dbReference type="Reactome" id="R-CEL-114608">
    <property type="pathway name" value="Platelet degranulation"/>
</dbReference>
<keyword evidence="3" id="KW-0963">Cytoplasm</keyword>
<comment type="similarity">
    <text evidence="2">Belongs to the CDC37 family.</text>
</comment>
<name>H2L0F2_CAEEL</name>
<sequence length="339" mass="39040">MAPNNQNTKSNKKKAQKEPSAQELWETFPEALRRAIQENSMTQFDEAVKNVFTETPEILRKQCIQAGFLNEGTGNFSTLEDIKSQDMLSHFETNSALLEQLSELQGSTEPFLTEHPHMAAEHTVNWLTIAALSSAIDKNEEKLAALSEKCVVFQLFLASATGQKQFFKKFEVSENLDEVKAFKSRMRSRAQAKGEKPEKINLNQGTVDSRQFLEELKQLENLKKTEFAVQNYNKLVIRGDRMVKEFLIENPELLTEEAIKYLRILADTYSKDLNAKKCTDVSKKLTYILHFLTKKMTVAEYFVDLLAADSVKEYNDIWLVELRKMKQMMVDYKKARNPE</sequence>
<keyword evidence="9" id="KW-1267">Proteomics identification</keyword>
<dbReference type="Gene3D" id="1.20.58.610">
    <property type="entry name" value="Cdc37, Hsp90 binding domain"/>
    <property type="match status" value="1"/>
</dbReference>
<gene>
    <name evidence="6" type="ORF">CELE_K07E8.6</name>
    <name evidence="6 8" type="ORF">K07E8.6</name>
</gene>
<evidence type="ECO:0000256" key="2">
    <source>
        <dbReference type="ARBA" id="ARBA00006222"/>
    </source>
</evidence>
<dbReference type="GeneID" id="187114"/>
<evidence type="ECO:0000256" key="3">
    <source>
        <dbReference type="ARBA" id="ARBA00022490"/>
    </source>
</evidence>
<evidence type="ECO:0000256" key="1">
    <source>
        <dbReference type="ARBA" id="ARBA00004496"/>
    </source>
</evidence>
<dbReference type="WormBase" id="K07E8.6a">
    <property type="protein sequence ID" value="CE45528"/>
    <property type="gene ID" value="WBGene00019497"/>
</dbReference>
<evidence type="ECO:0000313" key="7">
    <source>
        <dbReference type="Proteomes" id="UP000001940"/>
    </source>
</evidence>
<dbReference type="InParanoid" id="H2L0F2"/>
<dbReference type="PANTHER" id="PTHR12800">
    <property type="entry name" value="CDC37-RELATED"/>
    <property type="match status" value="1"/>
</dbReference>
<dbReference type="GO" id="GO:0051082">
    <property type="term" value="F:unfolded protein binding"/>
    <property type="evidence" value="ECO:0000318"/>
    <property type="project" value="GO_Central"/>
</dbReference>
<dbReference type="eggNOG" id="KOG2260">
    <property type="taxonomic scope" value="Eukaryota"/>
</dbReference>
<dbReference type="GO" id="GO:0005737">
    <property type="term" value="C:cytoplasm"/>
    <property type="evidence" value="ECO:0000318"/>
    <property type="project" value="GO_Central"/>
</dbReference>
<dbReference type="CTD" id="187114"/>
<keyword evidence="7" id="KW-1185">Reference proteome</keyword>
<dbReference type="SMR" id="H2L0F2"/>
<reference evidence="6 7" key="1">
    <citation type="journal article" date="1998" name="Science">
        <title>Genome sequence of the nematode C. elegans: a platform for investigating biology.</title>
        <authorList>
            <consortium name="The C. elegans sequencing consortium"/>
            <person name="Sulson J.E."/>
            <person name="Waterston R."/>
        </authorList>
    </citation>
    <scope>NUCLEOTIDE SEQUENCE [LARGE SCALE GENOMIC DNA]</scope>
    <source>
        <strain evidence="6 7">Bristol N2</strain>
    </source>
</reference>
<proteinExistence type="evidence at protein level"/>
<dbReference type="PhylomeDB" id="H2L0F2"/>
<dbReference type="Bgee" id="WBGene00019497">
    <property type="expression patterns" value="Expressed in pharyngeal muscle cell (C elegans) and 3 other cell types or tissues"/>
</dbReference>